<evidence type="ECO:0000256" key="1">
    <source>
        <dbReference type="ARBA" id="ARBA00003813"/>
    </source>
</evidence>
<dbReference type="KEGG" id="cpw:9697022"/>
<feature type="region of interest" description="Disordered" evidence="15">
    <location>
        <begin position="862"/>
        <end position="929"/>
    </location>
</feature>
<comment type="subunit">
    <text evidence="4 14">Interacts with the MHF histone-fold complex to form the FANCM-MHF complex.</text>
</comment>
<dbReference type="AlphaFoldDB" id="C5P125"/>
<proteinExistence type="inferred from homology"/>
<feature type="region of interest" description="Disordered" evidence="15">
    <location>
        <begin position="230"/>
        <end position="300"/>
    </location>
</feature>
<dbReference type="InterPro" id="IPR039686">
    <property type="entry name" value="FANCM/Mph1-like_ID"/>
</dbReference>
<dbReference type="InterPro" id="IPR027417">
    <property type="entry name" value="P-loop_NTPase"/>
</dbReference>
<dbReference type="InterPro" id="IPR044749">
    <property type="entry name" value="FANCM_DEXDc"/>
</dbReference>
<keyword evidence="6" id="KW-0227">DNA damage</keyword>
<feature type="domain" description="Helicase C-terminal" evidence="17">
    <location>
        <begin position="681"/>
        <end position="840"/>
    </location>
</feature>
<feature type="compositionally biased region" description="Basic and acidic residues" evidence="15">
    <location>
        <begin position="42"/>
        <end position="57"/>
    </location>
</feature>
<feature type="region of interest" description="Disordered" evidence="15">
    <location>
        <begin position="24"/>
        <end position="165"/>
    </location>
</feature>
<dbReference type="CDD" id="cd18033">
    <property type="entry name" value="DEXDc_FANCM"/>
    <property type="match status" value="1"/>
</dbReference>
<feature type="compositionally biased region" description="Basic and acidic residues" evidence="15">
    <location>
        <begin position="1035"/>
        <end position="1049"/>
    </location>
</feature>
<organism evidence="18 19">
    <name type="scientific">Coccidioides posadasii (strain C735)</name>
    <name type="common">Valley fever fungus</name>
    <dbReference type="NCBI Taxonomy" id="222929"/>
    <lineage>
        <taxon>Eukaryota</taxon>
        <taxon>Fungi</taxon>
        <taxon>Dikarya</taxon>
        <taxon>Ascomycota</taxon>
        <taxon>Pezizomycotina</taxon>
        <taxon>Eurotiomycetes</taxon>
        <taxon>Eurotiomycetidae</taxon>
        <taxon>Onygenales</taxon>
        <taxon>Onygenaceae</taxon>
        <taxon>Coccidioides</taxon>
    </lineage>
</organism>
<keyword evidence="7" id="KW-0378">Hydrolase</keyword>
<evidence type="ECO:0000256" key="14">
    <source>
        <dbReference type="RuleBase" id="RU367027"/>
    </source>
</evidence>
<dbReference type="GO" id="GO:0000400">
    <property type="term" value="F:four-way junction DNA binding"/>
    <property type="evidence" value="ECO:0007669"/>
    <property type="project" value="TreeGrafter"/>
</dbReference>
<comment type="catalytic activity">
    <reaction evidence="13 14">
        <text>ATP + H2O = ADP + phosphate + H(+)</text>
        <dbReference type="Rhea" id="RHEA:13065"/>
        <dbReference type="ChEBI" id="CHEBI:15377"/>
        <dbReference type="ChEBI" id="CHEBI:15378"/>
        <dbReference type="ChEBI" id="CHEBI:30616"/>
        <dbReference type="ChEBI" id="CHEBI:43474"/>
        <dbReference type="ChEBI" id="CHEBI:456216"/>
        <dbReference type="EC" id="3.6.4.12"/>
    </reaction>
</comment>
<name>C5P125_COCP7</name>
<evidence type="ECO:0000313" key="19">
    <source>
        <dbReference type="Proteomes" id="UP000009084"/>
    </source>
</evidence>
<dbReference type="GO" id="GO:0009378">
    <property type="term" value="F:four-way junction helicase activity"/>
    <property type="evidence" value="ECO:0007669"/>
    <property type="project" value="TreeGrafter"/>
</dbReference>
<evidence type="ECO:0000256" key="10">
    <source>
        <dbReference type="ARBA" id="ARBA00023125"/>
    </source>
</evidence>
<comment type="caution">
    <text evidence="18">The sequence shown here is derived from an EMBL/GenBank/DDBJ whole genome shotgun (WGS) entry which is preliminary data.</text>
</comment>
<dbReference type="OrthoDB" id="164902at2759"/>
<dbReference type="InterPro" id="IPR014001">
    <property type="entry name" value="Helicase_ATP-bd"/>
</dbReference>
<feature type="compositionally biased region" description="Basic residues" evidence="15">
    <location>
        <begin position="873"/>
        <end position="884"/>
    </location>
</feature>
<dbReference type="Proteomes" id="UP000009084">
    <property type="component" value="Unassembled WGS sequence"/>
</dbReference>
<evidence type="ECO:0000256" key="13">
    <source>
        <dbReference type="ARBA" id="ARBA00047995"/>
    </source>
</evidence>
<dbReference type="Gene3D" id="3.40.50.300">
    <property type="entry name" value="P-loop containing nucleotide triphosphate hydrolases"/>
    <property type="match status" value="2"/>
</dbReference>
<feature type="compositionally biased region" description="Basic and acidic residues" evidence="15">
    <location>
        <begin position="885"/>
        <end position="894"/>
    </location>
</feature>
<dbReference type="GO" id="GO:0043138">
    <property type="term" value="F:3'-5' DNA helicase activity"/>
    <property type="evidence" value="ECO:0007669"/>
    <property type="project" value="InterPro"/>
</dbReference>
<evidence type="ECO:0000256" key="5">
    <source>
        <dbReference type="ARBA" id="ARBA00022741"/>
    </source>
</evidence>
<evidence type="ECO:0000259" key="17">
    <source>
        <dbReference type="PROSITE" id="PS51194"/>
    </source>
</evidence>
<evidence type="ECO:0000256" key="8">
    <source>
        <dbReference type="ARBA" id="ARBA00022806"/>
    </source>
</evidence>
<comment type="function">
    <text evidence="1 14">ATP-dependent DNA helicase involved in DNA damage repair by homologous recombination and in genome maintenance. Capable of unwinding D-loops. Plays a role in limiting crossover recombinants during mitotic DNA double-strand break (DSB) repair. Component of a FANCM-MHF complex which promotes gene conversion at blocked replication forks, probably by reversal of the stalled fork.</text>
</comment>
<feature type="region of interest" description="Disordered" evidence="15">
    <location>
        <begin position="178"/>
        <end position="208"/>
    </location>
</feature>
<dbReference type="GO" id="GO:0005634">
    <property type="term" value="C:nucleus"/>
    <property type="evidence" value="ECO:0007669"/>
    <property type="project" value="UniProtKB-SubCell"/>
</dbReference>
<dbReference type="Gene3D" id="1.20.1320.20">
    <property type="entry name" value="hef helicase domain"/>
    <property type="match status" value="1"/>
</dbReference>
<keyword evidence="8 18" id="KW-0347">Helicase</keyword>
<dbReference type="GO" id="GO:0045003">
    <property type="term" value="P:double-strand break repair via synthesis-dependent strand annealing"/>
    <property type="evidence" value="ECO:0007669"/>
    <property type="project" value="TreeGrafter"/>
</dbReference>
<dbReference type="PANTHER" id="PTHR14025">
    <property type="entry name" value="FANCONI ANEMIA GROUP M FANCM FAMILY MEMBER"/>
    <property type="match status" value="1"/>
</dbReference>
<dbReference type="PANTHER" id="PTHR14025:SF20">
    <property type="entry name" value="FANCONI ANEMIA GROUP M PROTEIN"/>
    <property type="match status" value="1"/>
</dbReference>
<dbReference type="Pfam" id="PF04851">
    <property type="entry name" value="ResIII"/>
    <property type="match status" value="1"/>
</dbReference>
<evidence type="ECO:0000256" key="11">
    <source>
        <dbReference type="ARBA" id="ARBA00023204"/>
    </source>
</evidence>
<dbReference type="InterPro" id="IPR006935">
    <property type="entry name" value="Helicase/UvrB_N"/>
</dbReference>
<dbReference type="GO" id="GO:0016887">
    <property type="term" value="F:ATP hydrolysis activity"/>
    <property type="evidence" value="ECO:0007669"/>
    <property type="project" value="RHEA"/>
</dbReference>
<feature type="region of interest" description="Disordered" evidence="15">
    <location>
        <begin position="1063"/>
        <end position="1104"/>
    </location>
</feature>
<sequence>MADDGCSGLSDFITDDELFNEVTLNEVSDSQTGRPTKRRRLNSHEIDTDSTGRREIEEAGTDSDTFDPSLPPNSKTTGKGRKSNDDNPAARKPKTYTPKYHVDQKPLFVTQTQPSSSPSRIRGPRWKAPERNKPSTASKAKQKSPLPAIWGRKPSTIGSHGTNGKDIDAAIAASLRSFEEEQSARGDAEMLGDSIEEPGDTQVHAPPEKETIFDFEDIPDDAFDFEPEFTETADKEPILISSQPRPSQNTTRRPTASQSTSFRQTTLLGGFASSSSKRSSQPATQTWPSSSRNEPPTHHELNKDALRTWIFPKNLGSRREYQFNIAHRALFHNLLVALPTGLGKTFIAATVMLNWFHWTKDAQIVFVAPTKPLVSQQVDACFHIAGIPRSQTTLLTGNTPPGVRAEEWRSKRVFFMTPQTIVNDLKTGIADPKRIVLLVVDEAHRATGAYAYVEIVKFLQRFNNSFRVLALTATPGATVEAVQEVIDGLSISRIEIRTEKSLDIRGFVHQRNVETITFENSRDMITSMELFAKALQPVVDRLRNQNAYWGRDPMALTPFGLTKARQEWNSSPAGRAASWPVKGTINSMFTVLASLAHAIDLLKYHGIGPFYRNLVSFEDSVLKEKKGGKCASQIVADGNFKVLMSKLRSWTNTEEFIGHPKLEYLRRAILNHFLDAGGKNDGDSEGSDSNTRVMIFSHFRDSAEEIVRVLRKHQPFVRPHVFIGQANAKGSEGMDQKTQLEVVGKFKTGTYNTIVATSIGEEGLDIGEVDLIICYDGHSSPIRMLQRMGRTGRKRAGNIILLLSKGKEEESYSKAKDNYEKMQQLIASGSRFTFHTDKSSRIVPQDIQPEAEEKMIEIPIENSQLGLPEPAKRSRAPKRPPKKFHMPDGVEKGFTKASRLGRTNTDSNGHRKRKRVVRTPSPELEEFPDLGDLCANQSQELADDPDFQEVAGKQIPRLRMDVYPEHQRSLRPTGFIEHGKYTRRVVKTFRKISKLGFDCEAQYRAIVGDPDDDGEGLEGLSTDREDDPQSITAHQSREQSPRVEKRCGTEELSSLDIEAFFPNLTWPARPEAPRPESDGTDNGNQKPSQRKKRYMISDDSDVSE</sequence>
<feature type="compositionally biased region" description="Polar residues" evidence="15">
    <location>
        <begin position="24"/>
        <end position="34"/>
    </location>
</feature>
<dbReference type="PROSITE" id="PS51192">
    <property type="entry name" value="HELICASE_ATP_BIND_1"/>
    <property type="match status" value="1"/>
</dbReference>
<dbReference type="HOGENOM" id="CLU_002513_0_0_1"/>
<keyword evidence="9" id="KW-0067">ATP-binding</keyword>
<keyword evidence="11" id="KW-0234">DNA repair</keyword>
<dbReference type="Pfam" id="PF00271">
    <property type="entry name" value="Helicase_C"/>
    <property type="match status" value="1"/>
</dbReference>
<evidence type="ECO:0000259" key="16">
    <source>
        <dbReference type="PROSITE" id="PS51192"/>
    </source>
</evidence>
<dbReference type="CDD" id="cd12091">
    <property type="entry name" value="FANCM_ID"/>
    <property type="match status" value="1"/>
</dbReference>
<dbReference type="SMART" id="SM00487">
    <property type="entry name" value="DEXDc"/>
    <property type="match status" value="1"/>
</dbReference>
<comment type="subcellular location">
    <subcellularLocation>
        <location evidence="2 14">Nucleus</location>
    </subcellularLocation>
</comment>
<dbReference type="EC" id="3.6.4.12" evidence="14"/>
<evidence type="ECO:0000313" key="18">
    <source>
        <dbReference type="EMBL" id="EER29383.1"/>
    </source>
</evidence>
<feature type="domain" description="Helicase ATP-binding" evidence="16">
    <location>
        <begin position="325"/>
        <end position="493"/>
    </location>
</feature>
<feature type="compositionally biased region" description="Polar residues" evidence="15">
    <location>
        <begin position="281"/>
        <end position="294"/>
    </location>
</feature>
<dbReference type="InterPro" id="IPR001650">
    <property type="entry name" value="Helicase_C-like"/>
</dbReference>
<evidence type="ECO:0000256" key="6">
    <source>
        <dbReference type="ARBA" id="ARBA00022763"/>
    </source>
</evidence>
<keyword evidence="5" id="KW-0547">Nucleotide-binding</keyword>
<dbReference type="GO" id="GO:0036297">
    <property type="term" value="P:interstrand cross-link repair"/>
    <property type="evidence" value="ECO:0007669"/>
    <property type="project" value="TreeGrafter"/>
</dbReference>
<evidence type="ECO:0000256" key="4">
    <source>
        <dbReference type="ARBA" id="ARBA00011390"/>
    </source>
</evidence>
<feature type="compositionally biased region" description="Polar residues" evidence="15">
    <location>
        <begin position="240"/>
        <end position="267"/>
    </location>
</feature>
<dbReference type="PROSITE" id="PS51194">
    <property type="entry name" value="HELICASE_CTER"/>
    <property type="match status" value="1"/>
</dbReference>
<keyword evidence="10" id="KW-0238">DNA-binding</keyword>
<accession>C5P125</accession>
<dbReference type="VEuPathDB" id="FungiDB:CPC735_070650"/>
<evidence type="ECO:0000256" key="2">
    <source>
        <dbReference type="ARBA" id="ARBA00004123"/>
    </source>
</evidence>
<dbReference type="SUPFAM" id="SSF52540">
    <property type="entry name" value="P-loop containing nucleoside triphosphate hydrolases"/>
    <property type="match status" value="1"/>
</dbReference>
<protein>
    <recommendedName>
        <fullName evidence="14">ATP-dependent DNA helicase</fullName>
        <ecNumber evidence="14">3.6.4.12</ecNumber>
    </recommendedName>
</protein>
<dbReference type="CDD" id="cd18801">
    <property type="entry name" value="SF2_C_FANCM_Hef"/>
    <property type="match status" value="1"/>
</dbReference>
<evidence type="ECO:0000256" key="9">
    <source>
        <dbReference type="ARBA" id="ARBA00022840"/>
    </source>
</evidence>
<dbReference type="EMBL" id="ACFW01000009">
    <property type="protein sequence ID" value="EER29383.1"/>
    <property type="molecule type" value="Genomic_DNA"/>
</dbReference>
<feature type="compositionally biased region" description="Basic and acidic residues" evidence="15">
    <location>
        <begin position="178"/>
        <end position="188"/>
    </location>
</feature>
<comment type="similarity">
    <text evidence="3 14">Belongs to the DEAD box helicase family. DEAH subfamily. FANCM sub-subfamily.</text>
</comment>
<dbReference type="SMART" id="SM00490">
    <property type="entry name" value="HELICc"/>
    <property type="match status" value="1"/>
</dbReference>
<evidence type="ECO:0000256" key="3">
    <source>
        <dbReference type="ARBA" id="ARBA00009889"/>
    </source>
</evidence>
<gene>
    <name evidence="18" type="ORF">CPC735_070650</name>
</gene>
<feature type="region of interest" description="Disordered" evidence="15">
    <location>
        <begin position="1007"/>
        <end position="1049"/>
    </location>
</feature>
<evidence type="ECO:0000256" key="15">
    <source>
        <dbReference type="SAM" id="MobiDB-lite"/>
    </source>
</evidence>
<evidence type="ECO:0000256" key="12">
    <source>
        <dbReference type="ARBA" id="ARBA00023242"/>
    </source>
</evidence>
<reference evidence="18 19" key="1">
    <citation type="journal article" date="2009" name="Genome Res.">
        <title>Comparative genomic analyses of the human fungal pathogens Coccidioides and their relatives.</title>
        <authorList>
            <person name="Sharpton T.J."/>
            <person name="Stajich J.E."/>
            <person name="Rounsley S.D."/>
            <person name="Gardner M.J."/>
            <person name="Wortman J.R."/>
            <person name="Jordar V.S."/>
            <person name="Maiti R."/>
            <person name="Kodira C.D."/>
            <person name="Neafsey D.E."/>
            <person name="Zeng Q."/>
            <person name="Hung C.-Y."/>
            <person name="McMahan C."/>
            <person name="Muszewska A."/>
            <person name="Grynberg M."/>
            <person name="Mandel M.A."/>
            <person name="Kellner E.M."/>
            <person name="Barker B.M."/>
            <person name="Galgiani J.N."/>
            <person name="Orbach M.J."/>
            <person name="Kirkland T.N."/>
            <person name="Cole G.T."/>
            <person name="Henn M.R."/>
            <person name="Birren B.W."/>
            <person name="Taylor J.W."/>
        </authorList>
    </citation>
    <scope>NUCLEOTIDE SEQUENCE [LARGE SCALE GENOMIC DNA]</scope>
    <source>
        <strain evidence="19">C735</strain>
    </source>
</reference>
<dbReference type="GO" id="GO:0005524">
    <property type="term" value="F:ATP binding"/>
    <property type="evidence" value="ECO:0007669"/>
    <property type="project" value="UniProtKB-UniRule"/>
</dbReference>
<evidence type="ECO:0000256" key="7">
    <source>
        <dbReference type="ARBA" id="ARBA00022801"/>
    </source>
</evidence>
<dbReference type="FunFam" id="3.40.50.300:FF:000861">
    <property type="entry name" value="Fanconi anemia, complementation group M"/>
    <property type="match status" value="1"/>
</dbReference>
<keyword evidence="12" id="KW-0539">Nucleus</keyword>